<proteinExistence type="inferred from homology"/>
<name>A0AA37TNK7_9GAMM</name>
<gene>
    <name evidence="6" type="ORF">GCM10007894_17800</name>
    <name evidence="7" type="ORF">GCM10007894_19070</name>
</gene>
<dbReference type="FunFam" id="3.40.190.290:FF:000001">
    <property type="entry name" value="Transcriptional regulator, LysR family"/>
    <property type="match status" value="1"/>
</dbReference>
<evidence type="ECO:0000256" key="4">
    <source>
        <dbReference type="ARBA" id="ARBA00023163"/>
    </source>
</evidence>
<dbReference type="InterPro" id="IPR005119">
    <property type="entry name" value="LysR_subst-bd"/>
</dbReference>
<accession>A0AA37TNK7</accession>
<dbReference type="Gene3D" id="1.10.10.10">
    <property type="entry name" value="Winged helix-like DNA-binding domain superfamily/Winged helix DNA-binding domain"/>
    <property type="match status" value="1"/>
</dbReference>
<dbReference type="GO" id="GO:0043565">
    <property type="term" value="F:sequence-specific DNA binding"/>
    <property type="evidence" value="ECO:0007669"/>
    <property type="project" value="TreeGrafter"/>
</dbReference>
<dbReference type="EMBL" id="BSPO01000003">
    <property type="protein sequence ID" value="GLS83930.1"/>
    <property type="molecule type" value="Genomic_DNA"/>
</dbReference>
<comment type="caution">
    <text evidence="6">The sequence shown here is derived from an EMBL/GenBank/DDBJ whole genome shotgun (WGS) entry which is preliminary data.</text>
</comment>
<dbReference type="FunFam" id="1.10.10.10:FF:000001">
    <property type="entry name" value="LysR family transcriptional regulator"/>
    <property type="match status" value="1"/>
</dbReference>
<dbReference type="Proteomes" id="UP001157439">
    <property type="component" value="Unassembled WGS sequence"/>
</dbReference>
<dbReference type="InterPro" id="IPR036388">
    <property type="entry name" value="WH-like_DNA-bd_sf"/>
</dbReference>
<feature type="domain" description="HTH lysR-type" evidence="5">
    <location>
        <begin position="1"/>
        <end position="58"/>
    </location>
</feature>
<organism evidence="6 8">
    <name type="scientific">Paraferrimonas haliotis</name>
    <dbReference type="NCBI Taxonomy" id="2013866"/>
    <lineage>
        <taxon>Bacteria</taxon>
        <taxon>Pseudomonadati</taxon>
        <taxon>Pseudomonadota</taxon>
        <taxon>Gammaproteobacteria</taxon>
        <taxon>Alteromonadales</taxon>
        <taxon>Ferrimonadaceae</taxon>
        <taxon>Paraferrimonas</taxon>
    </lineage>
</organism>
<dbReference type="InterPro" id="IPR058163">
    <property type="entry name" value="LysR-type_TF_proteobact-type"/>
</dbReference>
<dbReference type="Pfam" id="PF00126">
    <property type="entry name" value="HTH_1"/>
    <property type="match status" value="1"/>
</dbReference>
<dbReference type="Gene3D" id="3.40.190.290">
    <property type="match status" value="1"/>
</dbReference>
<dbReference type="GO" id="GO:0003700">
    <property type="term" value="F:DNA-binding transcription factor activity"/>
    <property type="evidence" value="ECO:0007669"/>
    <property type="project" value="InterPro"/>
</dbReference>
<dbReference type="RefSeq" id="WP_095500282.1">
    <property type="nucleotide sequence ID" value="NZ_BSPO01000003.1"/>
</dbReference>
<dbReference type="CDD" id="cd08422">
    <property type="entry name" value="PBP2_CrgA_like"/>
    <property type="match status" value="1"/>
</dbReference>
<protein>
    <submittedName>
        <fullName evidence="6">LysR family transcriptional regulator</fullName>
    </submittedName>
</protein>
<dbReference type="EMBL" id="BSPO01000003">
    <property type="protein sequence ID" value="GLS83803.1"/>
    <property type="molecule type" value="Genomic_DNA"/>
</dbReference>
<dbReference type="InterPro" id="IPR036390">
    <property type="entry name" value="WH_DNA-bd_sf"/>
</dbReference>
<dbReference type="SUPFAM" id="SSF53850">
    <property type="entry name" value="Periplasmic binding protein-like II"/>
    <property type="match status" value="1"/>
</dbReference>
<evidence type="ECO:0000313" key="8">
    <source>
        <dbReference type="Proteomes" id="UP001157439"/>
    </source>
</evidence>
<evidence type="ECO:0000313" key="7">
    <source>
        <dbReference type="EMBL" id="GLS83930.1"/>
    </source>
</evidence>
<dbReference type="PANTHER" id="PTHR30537:SF21">
    <property type="entry name" value="HTH-TYPE TRANSCRIPTIONAL REGULATOR SINR-RELATED"/>
    <property type="match status" value="1"/>
</dbReference>
<comment type="similarity">
    <text evidence="1">Belongs to the LysR transcriptional regulatory family.</text>
</comment>
<reference evidence="6" key="2">
    <citation type="submission" date="2023-01" db="EMBL/GenBank/DDBJ databases">
        <title>Draft genome sequence of Paraferrimonas haliotis strain NBRC 112785.</title>
        <authorList>
            <person name="Sun Q."/>
            <person name="Mori K."/>
        </authorList>
    </citation>
    <scope>NUCLEOTIDE SEQUENCE</scope>
    <source>
        <strain evidence="6">NBRC 112785</strain>
    </source>
</reference>
<dbReference type="SUPFAM" id="SSF46785">
    <property type="entry name" value="Winged helix' DNA-binding domain"/>
    <property type="match status" value="1"/>
</dbReference>
<dbReference type="AlphaFoldDB" id="A0AA37TNK7"/>
<evidence type="ECO:0000259" key="5">
    <source>
        <dbReference type="PROSITE" id="PS50931"/>
    </source>
</evidence>
<dbReference type="InterPro" id="IPR000847">
    <property type="entry name" value="LysR_HTH_N"/>
</dbReference>
<keyword evidence="3" id="KW-0238">DNA-binding</keyword>
<sequence length="313" mass="35117">MLLNDLQVVLKVAEFRSITAAANSLDMQMATASAALKRVEKAVGVELFIRTTRQLRLSPAGERYLPQCQQALQLLESAKLNVQEGRDALGGEVRIALSSDLGRNVVTPWLDVFLRDHPEVELRANISDSNIDFYRDAVDMALRYGSPVDASMYGFKICNVPRLLCAAPEYLAQYGSPSHPEELKQHNGLFYQLSDIVQNEWRFRQGEQSVKVKLKGNRASNDGDLVRRWCVAGHGFAVKSCLDMAEDLLAGRVVSVLPEFKPTPTELWLVCPSRQSITPTLRVLRDYFTEQTKELLSRLVEGGLVDKQVLKRQ</sequence>
<dbReference type="PROSITE" id="PS50931">
    <property type="entry name" value="HTH_LYSR"/>
    <property type="match status" value="1"/>
</dbReference>
<keyword evidence="4" id="KW-0804">Transcription</keyword>
<keyword evidence="8" id="KW-1185">Reference proteome</keyword>
<evidence type="ECO:0000256" key="3">
    <source>
        <dbReference type="ARBA" id="ARBA00023125"/>
    </source>
</evidence>
<dbReference type="GO" id="GO:0006351">
    <property type="term" value="P:DNA-templated transcription"/>
    <property type="evidence" value="ECO:0007669"/>
    <property type="project" value="TreeGrafter"/>
</dbReference>
<dbReference type="Pfam" id="PF03466">
    <property type="entry name" value="LysR_substrate"/>
    <property type="match status" value="1"/>
</dbReference>
<keyword evidence="2" id="KW-0805">Transcription regulation</keyword>
<evidence type="ECO:0000256" key="1">
    <source>
        <dbReference type="ARBA" id="ARBA00009437"/>
    </source>
</evidence>
<evidence type="ECO:0000256" key="2">
    <source>
        <dbReference type="ARBA" id="ARBA00023015"/>
    </source>
</evidence>
<reference evidence="6 8" key="1">
    <citation type="journal article" date="2014" name="Int. J. Syst. Evol. Microbiol.">
        <title>Complete genome sequence of Corynebacterium casei LMG S-19264T (=DSM 44701T), isolated from a smear-ripened cheese.</title>
        <authorList>
            <consortium name="US DOE Joint Genome Institute (JGI-PGF)"/>
            <person name="Walter F."/>
            <person name="Albersmeier A."/>
            <person name="Kalinowski J."/>
            <person name="Ruckert C."/>
        </authorList>
    </citation>
    <scope>NUCLEOTIDE SEQUENCE [LARGE SCALE GENOMIC DNA]</scope>
    <source>
        <strain evidence="6 8">NBRC 112785</strain>
    </source>
</reference>
<dbReference type="PANTHER" id="PTHR30537">
    <property type="entry name" value="HTH-TYPE TRANSCRIPTIONAL REGULATOR"/>
    <property type="match status" value="1"/>
</dbReference>
<evidence type="ECO:0000313" key="6">
    <source>
        <dbReference type="EMBL" id="GLS83803.1"/>
    </source>
</evidence>